<dbReference type="RefSeq" id="WP_377004877.1">
    <property type="nucleotide sequence ID" value="NZ_JBHSGG010000032.1"/>
</dbReference>
<dbReference type="EMBL" id="JBHSGG010000032">
    <property type="protein sequence ID" value="MFC4728805.1"/>
    <property type="molecule type" value="Genomic_DNA"/>
</dbReference>
<dbReference type="Proteomes" id="UP001595892">
    <property type="component" value="Unassembled WGS sequence"/>
</dbReference>
<evidence type="ECO:0000313" key="2">
    <source>
        <dbReference type="EMBL" id="MFC4728805.1"/>
    </source>
</evidence>
<feature type="compositionally biased region" description="Low complexity" evidence="1">
    <location>
        <begin position="213"/>
        <end position="225"/>
    </location>
</feature>
<organism evidence="2 3">
    <name type="scientific">Coralloluteibacterium thermophilum</name>
    <dbReference type="NCBI Taxonomy" id="2707049"/>
    <lineage>
        <taxon>Bacteria</taxon>
        <taxon>Pseudomonadati</taxon>
        <taxon>Pseudomonadota</taxon>
        <taxon>Gammaproteobacteria</taxon>
        <taxon>Lysobacterales</taxon>
        <taxon>Lysobacteraceae</taxon>
        <taxon>Coralloluteibacterium</taxon>
    </lineage>
</organism>
<feature type="compositionally biased region" description="Basic and acidic residues" evidence="1">
    <location>
        <begin position="57"/>
        <end position="103"/>
    </location>
</feature>
<comment type="caution">
    <text evidence="2">The sequence shown here is derived from an EMBL/GenBank/DDBJ whole genome shotgun (WGS) entry which is preliminary data.</text>
</comment>
<proteinExistence type="predicted"/>
<evidence type="ECO:0000313" key="3">
    <source>
        <dbReference type="Proteomes" id="UP001595892"/>
    </source>
</evidence>
<protein>
    <recommendedName>
        <fullName evidence="4">DUF4355 domain-containing protein</fullName>
    </recommendedName>
</protein>
<gene>
    <name evidence="2" type="ORF">ACFO3Q_11550</name>
</gene>
<keyword evidence="3" id="KW-1185">Reference proteome</keyword>
<feature type="region of interest" description="Disordered" evidence="1">
    <location>
        <begin position="1"/>
        <end position="103"/>
    </location>
</feature>
<feature type="compositionally biased region" description="Acidic residues" evidence="1">
    <location>
        <begin position="12"/>
        <end position="25"/>
    </location>
</feature>
<evidence type="ECO:0000256" key="1">
    <source>
        <dbReference type="SAM" id="MobiDB-lite"/>
    </source>
</evidence>
<reference evidence="3" key="1">
    <citation type="journal article" date="2019" name="Int. J. Syst. Evol. Microbiol.">
        <title>The Global Catalogue of Microorganisms (GCM) 10K type strain sequencing project: providing services to taxonomists for standard genome sequencing and annotation.</title>
        <authorList>
            <consortium name="The Broad Institute Genomics Platform"/>
            <consortium name="The Broad Institute Genome Sequencing Center for Infectious Disease"/>
            <person name="Wu L."/>
            <person name="Ma J."/>
        </authorList>
    </citation>
    <scope>NUCLEOTIDE SEQUENCE [LARGE SCALE GENOMIC DNA]</scope>
    <source>
        <strain evidence="3">CGMCC 1.13574</strain>
    </source>
</reference>
<accession>A0ABV9NMU1</accession>
<evidence type="ECO:0008006" key="4">
    <source>
        <dbReference type="Google" id="ProtNLM"/>
    </source>
</evidence>
<sequence>MSEQDKDFLDGMGDDTPAEAADESDIQTGEPTQPEPEVQAQPAEAKQTEVPPTPGPKQEERVPLAALKAEREKRQQFERELQELRAEKEKLKTAEPEKRPDFFADPEKFVAEALRNGEQVVLQRMYAALEADAREQYADYDDVLESLKPKLAENPALHQQIFGAPNPAKAAYKLGKQLQEMEALKDPEAYRAQLEKELREQIRAELEAEQKAKAAAAIPPDLASARNARTATAVPPESVFDDIFKR</sequence>
<feature type="region of interest" description="Disordered" evidence="1">
    <location>
        <begin position="213"/>
        <end position="246"/>
    </location>
</feature>
<name>A0ABV9NMU1_9GAMM</name>